<evidence type="ECO:0000259" key="5">
    <source>
        <dbReference type="PROSITE" id="PS51721"/>
    </source>
</evidence>
<keyword evidence="3" id="KW-0694">RNA-binding</keyword>
<evidence type="ECO:0000256" key="2">
    <source>
        <dbReference type="ARBA" id="ARBA00023134"/>
    </source>
</evidence>
<dbReference type="SUPFAM" id="SSF52540">
    <property type="entry name" value="P-loop containing nucleoside triphosphate hydrolases"/>
    <property type="match status" value="1"/>
</dbReference>
<sequence length="317" mass="33812">MTQRIRGQVVRVEGPAFRVRGTDGTERHGVVRGRLKKGKRTATAPVCIGDEVEVTPLSEGQAVIERVLPRRTCLVRRTPLGGRRTHGKAPPIQVLTANVDVAVIVVPAPAVRRTVIDRVLQVASSGGVQPVLCVNKMDLVPEPAARQHVADIVTPYVRSGIPVVLTSAATGQGVDELAALLRGNLVAFIGPSGAGKTSLLNALCPGLDLRTREVDARGRGRHTTSTSAIYDIGGALVVDTPGLREVAFALDEEDAGDPLLLFEGIAGLAARCRFRDCSHVHEPGCAVKAAVACGELDEARYREYLRLRRALERSLSD</sequence>
<feature type="binding site" evidence="3">
    <location>
        <begin position="190"/>
        <end position="198"/>
    </location>
    <ligand>
        <name>GTP</name>
        <dbReference type="ChEBI" id="CHEBI:37565"/>
    </ligand>
</feature>
<feature type="binding site" evidence="3">
    <location>
        <position position="285"/>
    </location>
    <ligand>
        <name>Zn(2+)</name>
        <dbReference type="ChEBI" id="CHEBI:29105"/>
    </ligand>
</feature>
<name>A0ABZ1BPT6_9FIRM</name>
<reference evidence="7" key="1">
    <citation type="submission" date="2023-12" db="EMBL/GenBank/DDBJ databases">
        <title>Novel isolates from deep terrestrial aquifers shed light on the physiology and ecology of the class Limnochordia.</title>
        <authorList>
            <person name="Karnachuk O.V."/>
            <person name="Lukina A.P."/>
            <person name="Avakyan M.R."/>
            <person name="Kadnikov V."/>
            <person name="Begmatov S."/>
            <person name="Beletsky A.V."/>
            <person name="Mardanov A.V."/>
            <person name="Ravin N.V."/>
        </authorList>
    </citation>
    <scope>NUCLEOTIDE SEQUENCE [LARGE SCALE GENOMIC DNA]</scope>
    <source>
        <strain evidence="7">LN</strain>
    </source>
</reference>
<feature type="binding site" evidence="3">
    <location>
        <position position="272"/>
    </location>
    <ligand>
        <name>Zn(2+)</name>
        <dbReference type="ChEBI" id="CHEBI:29105"/>
    </ligand>
</feature>
<feature type="domain" description="CP-type G" evidence="5">
    <location>
        <begin position="84"/>
        <end position="246"/>
    </location>
</feature>
<keyword evidence="2 3" id="KW-0342">GTP-binding</keyword>
<dbReference type="Pfam" id="PF03193">
    <property type="entry name" value="RsgA_GTPase"/>
    <property type="match status" value="1"/>
</dbReference>
<comment type="similarity">
    <text evidence="3">Belongs to the TRAFAC class YlqF/YawG GTPase family. RsgA subfamily.</text>
</comment>
<organism evidence="6 7">
    <name type="scientific">Geochorda subterranea</name>
    <dbReference type="NCBI Taxonomy" id="3109564"/>
    <lineage>
        <taxon>Bacteria</taxon>
        <taxon>Bacillati</taxon>
        <taxon>Bacillota</taxon>
        <taxon>Limnochordia</taxon>
        <taxon>Limnochordales</taxon>
        <taxon>Geochordaceae</taxon>
        <taxon>Geochorda</taxon>
    </lineage>
</organism>
<comment type="function">
    <text evidence="3">One of several proteins that assist in the late maturation steps of the functional core of the 30S ribosomal subunit. Helps release RbfA from mature subunits. May play a role in the assembly of ribosomal proteins into the subunit. Circularly permuted GTPase that catalyzes slow GTP hydrolysis, GTPase activity is stimulated by the 30S ribosomal subunit.</text>
</comment>
<protein>
    <recommendedName>
        <fullName evidence="3">Small ribosomal subunit biogenesis GTPase RsgA</fullName>
        <ecNumber evidence="3">3.6.1.-</ecNumber>
    </recommendedName>
</protein>
<dbReference type="RefSeq" id="WP_324668900.1">
    <property type="nucleotide sequence ID" value="NZ_CP141614.1"/>
</dbReference>
<evidence type="ECO:0000313" key="7">
    <source>
        <dbReference type="Proteomes" id="UP001333102"/>
    </source>
</evidence>
<evidence type="ECO:0000256" key="1">
    <source>
        <dbReference type="ARBA" id="ARBA00022741"/>
    </source>
</evidence>
<keyword evidence="3" id="KW-0378">Hydrolase</keyword>
<keyword evidence="1 3" id="KW-0547">Nucleotide-binding</keyword>
<evidence type="ECO:0000313" key="6">
    <source>
        <dbReference type="EMBL" id="WRP14553.1"/>
    </source>
</evidence>
<dbReference type="PROSITE" id="PS51721">
    <property type="entry name" value="G_CP"/>
    <property type="match status" value="1"/>
</dbReference>
<dbReference type="InterPro" id="IPR012340">
    <property type="entry name" value="NA-bd_OB-fold"/>
</dbReference>
<dbReference type="Proteomes" id="UP001333102">
    <property type="component" value="Chromosome"/>
</dbReference>
<keyword evidence="3" id="KW-0479">Metal-binding</keyword>
<dbReference type="Gene3D" id="3.40.50.300">
    <property type="entry name" value="P-loop containing nucleotide triphosphate hydrolases"/>
    <property type="match status" value="1"/>
</dbReference>
<dbReference type="PANTHER" id="PTHR32120:SF11">
    <property type="entry name" value="SMALL RIBOSOMAL SUBUNIT BIOGENESIS GTPASE RSGA 1, MITOCHONDRIAL-RELATED"/>
    <property type="match status" value="1"/>
</dbReference>
<dbReference type="PANTHER" id="PTHR32120">
    <property type="entry name" value="SMALL RIBOSOMAL SUBUNIT BIOGENESIS GTPASE RSGA"/>
    <property type="match status" value="1"/>
</dbReference>
<evidence type="ECO:0000259" key="4">
    <source>
        <dbReference type="PROSITE" id="PS50936"/>
    </source>
</evidence>
<feature type="binding site" evidence="3">
    <location>
        <position position="277"/>
    </location>
    <ligand>
        <name>Zn(2+)</name>
        <dbReference type="ChEBI" id="CHEBI:29105"/>
    </ligand>
</feature>
<dbReference type="NCBIfam" id="TIGR00157">
    <property type="entry name" value="ribosome small subunit-dependent GTPase A"/>
    <property type="match status" value="1"/>
</dbReference>
<dbReference type="InterPro" id="IPR004881">
    <property type="entry name" value="Ribosome_biogen_GTPase_RsgA"/>
</dbReference>
<feature type="domain" description="EngC GTPase" evidence="4">
    <location>
        <begin position="97"/>
        <end position="244"/>
    </location>
</feature>
<dbReference type="InterPro" id="IPR010914">
    <property type="entry name" value="RsgA_GTPase_dom"/>
</dbReference>
<dbReference type="Gene3D" id="1.10.40.50">
    <property type="entry name" value="Probable gtpase engc, domain 3"/>
    <property type="match status" value="1"/>
</dbReference>
<keyword evidence="7" id="KW-1185">Reference proteome</keyword>
<keyword evidence="3" id="KW-0699">rRNA-binding</keyword>
<gene>
    <name evidence="3 6" type="primary">rsgA</name>
    <name evidence="6" type="ORF">VLY81_14240</name>
</gene>
<dbReference type="CDD" id="cd01854">
    <property type="entry name" value="YjeQ_EngC"/>
    <property type="match status" value="1"/>
</dbReference>
<comment type="cofactor">
    <cofactor evidence="3">
        <name>Zn(2+)</name>
        <dbReference type="ChEBI" id="CHEBI:29105"/>
    </cofactor>
    <text evidence="3">Binds 1 zinc ion per subunit.</text>
</comment>
<keyword evidence="3" id="KW-0862">Zinc</keyword>
<proteinExistence type="inferred from homology"/>
<comment type="subunit">
    <text evidence="3">Monomer. Associates with 30S ribosomal subunit, binds 16S rRNA.</text>
</comment>
<comment type="subcellular location">
    <subcellularLocation>
        <location evidence="3">Cytoplasm</location>
    </subcellularLocation>
</comment>
<feature type="binding site" evidence="3">
    <location>
        <position position="279"/>
    </location>
    <ligand>
        <name>Zn(2+)</name>
        <dbReference type="ChEBI" id="CHEBI:29105"/>
    </ligand>
</feature>
<dbReference type="SUPFAM" id="SSF50249">
    <property type="entry name" value="Nucleic acid-binding proteins"/>
    <property type="match status" value="1"/>
</dbReference>
<dbReference type="EC" id="3.6.1.-" evidence="3"/>
<accession>A0ABZ1BPT6</accession>
<dbReference type="InterPro" id="IPR027417">
    <property type="entry name" value="P-loop_NTPase"/>
</dbReference>
<keyword evidence="3" id="KW-0690">Ribosome biogenesis</keyword>
<evidence type="ECO:0000256" key="3">
    <source>
        <dbReference type="HAMAP-Rule" id="MF_01820"/>
    </source>
</evidence>
<dbReference type="PROSITE" id="PS50936">
    <property type="entry name" value="ENGC_GTPASE"/>
    <property type="match status" value="1"/>
</dbReference>
<dbReference type="EMBL" id="CP141614">
    <property type="protein sequence ID" value="WRP14553.1"/>
    <property type="molecule type" value="Genomic_DNA"/>
</dbReference>
<keyword evidence="3" id="KW-0963">Cytoplasm</keyword>
<feature type="binding site" evidence="3">
    <location>
        <begin position="135"/>
        <end position="138"/>
    </location>
    <ligand>
        <name>GTP</name>
        <dbReference type="ChEBI" id="CHEBI:37565"/>
    </ligand>
</feature>
<dbReference type="Gene3D" id="2.40.50.140">
    <property type="entry name" value="Nucleic acid-binding proteins"/>
    <property type="match status" value="1"/>
</dbReference>
<dbReference type="InterPro" id="IPR030378">
    <property type="entry name" value="G_CP_dom"/>
</dbReference>
<dbReference type="HAMAP" id="MF_01820">
    <property type="entry name" value="GTPase_RsgA"/>
    <property type="match status" value="1"/>
</dbReference>